<dbReference type="KEGG" id="saci:Sinac_1502"/>
<gene>
    <name evidence="2" type="ordered locus">Sinac_1502</name>
</gene>
<feature type="signal peptide" evidence="1">
    <location>
        <begin position="1"/>
        <end position="30"/>
    </location>
</feature>
<evidence type="ECO:0008006" key="4">
    <source>
        <dbReference type="Google" id="ProtNLM"/>
    </source>
</evidence>
<keyword evidence="3" id="KW-1185">Reference proteome</keyword>
<feature type="chain" id="PRO_5003940097" description="Sulfur globule protein" evidence="1">
    <location>
        <begin position="31"/>
        <end position="107"/>
    </location>
</feature>
<dbReference type="AlphaFoldDB" id="L0D9I5"/>
<dbReference type="EMBL" id="CP003364">
    <property type="protein sequence ID" value="AGA25882.1"/>
    <property type="molecule type" value="Genomic_DNA"/>
</dbReference>
<evidence type="ECO:0000313" key="3">
    <source>
        <dbReference type="Proteomes" id="UP000010798"/>
    </source>
</evidence>
<proteinExistence type="predicted"/>
<organism evidence="2 3">
    <name type="scientific">Singulisphaera acidiphila (strain ATCC BAA-1392 / DSM 18658 / VKM B-2454 / MOB10)</name>
    <dbReference type="NCBI Taxonomy" id="886293"/>
    <lineage>
        <taxon>Bacteria</taxon>
        <taxon>Pseudomonadati</taxon>
        <taxon>Planctomycetota</taxon>
        <taxon>Planctomycetia</taxon>
        <taxon>Isosphaerales</taxon>
        <taxon>Isosphaeraceae</taxon>
        <taxon>Singulisphaera</taxon>
    </lineage>
</organism>
<dbReference type="Proteomes" id="UP000010798">
    <property type="component" value="Chromosome"/>
</dbReference>
<keyword evidence="1" id="KW-0732">Signal</keyword>
<accession>L0D9I5</accession>
<dbReference type="RefSeq" id="WP_015245052.1">
    <property type="nucleotide sequence ID" value="NC_019892.1"/>
</dbReference>
<sequence length="107" mass="11067">MRITTLAARLFGLAAIAIAVGGLAPSEAQAQAFHQGNHGRGHVVVHHGGHYRPWYGHGGGYRWPGYGGGFYRGGYGGGYRWPGYGGGFGGGHGGGHHRPGHGVGRPL</sequence>
<reference evidence="2 3" key="1">
    <citation type="submission" date="2012-02" db="EMBL/GenBank/DDBJ databases">
        <title>Complete sequence of chromosome of Singulisphaera acidiphila DSM 18658.</title>
        <authorList>
            <consortium name="US DOE Joint Genome Institute (JGI-PGF)"/>
            <person name="Lucas S."/>
            <person name="Copeland A."/>
            <person name="Lapidus A."/>
            <person name="Glavina del Rio T."/>
            <person name="Dalin E."/>
            <person name="Tice H."/>
            <person name="Bruce D."/>
            <person name="Goodwin L."/>
            <person name="Pitluck S."/>
            <person name="Peters L."/>
            <person name="Ovchinnikova G."/>
            <person name="Chertkov O."/>
            <person name="Kyrpides N."/>
            <person name="Mavromatis K."/>
            <person name="Ivanova N."/>
            <person name="Brettin T."/>
            <person name="Detter J.C."/>
            <person name="Han C."/>
            <person name="Larimer F."/>
            <person name="Land M."/>
            <person name="Hauser L."/>
            <person name="Markowitz V."/>
            <person name="Cheng J.-F."/>
            <person name="Hugenholtz P."/>
            <person name="Woyke T."/>
            <person name="Wu D."/>
            <person name="Tindall B."/>
            <person name="Pomrenke H."/>
            <person name="Brambilla E."/>
            <person name="Klenk H.-P."/>
            <person name="Eisen J.A."/>
        </authorList>
    </citation>
    <scope>NUCLEOTIDE SEQUENCE [LARGE SCALE GENOMIC DNA]</scope>
    <source>
        <strain evidence="3">ATCC BAA-1392 / DSM 18658 / VKM B-2454 / MOB10</strain>
    </source>
</reference>
<evidence type="ECO:0000256" key="1">
    <source>
        <dbReference type="SAM" id="SignalP"/>
    </source>
</evidence>
<name>L0D9I5_SINAD</name>
<protein>
    <recommendedName>
        <fullName evidence="4">Sulfur globule protein</fullName>
    </recommendedName>
</protein>
<evidence type="ECO:0000313" key="2">
    <source>
        <dbReference type="EMBL" id="AGA25882.1"/>
    </source>
</evidence>
<dbReference type="HOGENOM" id="CLU_2208300_0_0_0"/>